<evidence type="ECO:0000256" key="2">
    <source>
        <dbReference type="ARBA" id="ARBA00010581"/>
    </source>
</evidence>
<evidence type="ECO:0000256" key="8">
    <source>
        <dbReference type="ARBA" id="ARBA00023136"/>
    </source>
</evidence>
<keyword evidence="5 9" id="KW-0812">Transmembrane</keyword>
<dbReference type="PANTHER" id="PTHR11403:SF7">
    <property type="entry name" value="CYTOCHROME C OXIDASE SUBUNIT 3"/>
    <property type="match status" value="1"/>
</dbReference>
<comment type="caution">
    <text evidence="12">The sequence shown here is derived from an EMBL/GenBank/DDBJ whole genome shotgun (WGS) entry which is preliminary data.</text>
</comment>
<dbReference type="InterPro" id="IPR033945">
    <property type="entry name" value="Cyt_c_oxase_su3_dom"/>
</dbReference>
<sequence length="474" mass="52852">MMYMHSFQGGATLLSLGLIFILYAMFVWWRDVLRESTLEGHHTKVIQLGPRYGFILFIVSEVMFLFALFRASFHSSLAPTVEIGGTLFSIICGIRQYLGHLTKEHHIGFEAAAWYWHFVDVEPNQRANTPTTKEQEWVVPRNGRKEVLVQPDTSDGTSVDQRHAPSQFLYDVDEGLMFTIIILAKLGKYGLDAPPARAGLSDGYDRTIDMMMIRRRERWTNLAKLFNDNNAYKKFTAMEKTRETVIAALLVACPKSKKQVTPNAPEGGSKATSEGDWIKPSTVRVSCQLLIWGEGPSNSEVGSQYTDTPVIDRDLSLVTGEHSEGKPALAFSTPTGISLGRSSKPLTLSLDHKPLGGCEPKERLDGMKLDQRERKHDQSDLVSEAGREGIEAHGAKIKAASAFRSALWLLAIKSEVTFGRGETSTWDNLSLGYDLNSTFKKEPDQANQEIGSDEGERELLLKEGESLLLVAIKW</sequence>
<feature type="transmembrane region" description="Helical" evidence="10">
    <location>
        <begin position="49"/>
        <end position="69"/>
    </location>
</feature>
<evidence type="ECO:0000256" key="4">
    <source>
        <dbReference type="ARBA" id="ARBA00015944"/>
    </source>
</evidence>
<keyword evidence="7 10" id="KW-1133">Transmembrane helix</keyword>
<dbReference type="PANTHER" id="PTHR11403">
    <property type="entry name" value="CYTOCHROME C OXIDASE SUBUNIT III"/>
    <property type="match status" value="1"/>
</dbReference>
<evidence type="ECO:0000313" key="12">
    <source>
        <dbReference type="EMBL" id="GJU02802.1"/>
    </source>
</evidence>
<feature type="domain" description="Heme-copper oxidase subunit III family profile" evidence="11">
    <location>
        <begin position="1"/>
        <end position="86"/>
    </location>
</feature>
<dbReference type="Gene3D" id="1.20.120.80">
    <property type="entry name" value="Cytochrome c oxidase, subunit III, four-helix bundle"/>
    <property type="match status" value="2"/>
</dbReference>
<evidence type="ECO:0000259" key="11">
    <source>
        <dbReference type="PROSITE" id="PS50253"/>
    </source>
</evidence>
<dbReference type="Pfam" id="PF00510">
    <property type="entry name" value="COX3"/>
    <property type="match status" value="1"/>
</dbReference>
<dbReference type="InterPro" id="IPR000298">
    <property type="entry name" value="Cyt_c_oxidase-like_su3"/>
</dbReference>
<comment type="subcellular location">
    <subcellularLocation>
        <location evidence="1">Membrane</location>
        <topology evidence="1">Multi-pass membrane protein</topology>
    </subcellularLocation>
</comment>
<reference evidence="12" key="1">
    <citation type="journal article" date="2022" name="Int. J. Mol. Sci.">
        <title>Draft Genome of Tanacetum Coccineum: Genomic Comparison of Closely Related Tanacetum-Family Plants.</title>
        <authorList>
            <person name="Yamashiro T."/>
            <person name="Shiraishi A."/>
            <person name="Nakayama K."/>
            <person name="Satake H."/>
        </authorList>
    </citation>
    <scope>NUCLEOTIDE SEQUENCE</scope>
</reference>
<evidence type="ECO:0000256" key="6">
    <source>
        <dbReference type="ARBA" id="ARBA00022967"/>
    </source>
</evidence>
<gene>
    <name evidence="12" type="ORF">Tco_1113140</name>
</gene>
<evidence type="ECO:0000256" key="3">
    <source>
        <dbReference type="ARBA" id="ARBA00011164"/>
    </source>
</evidence>
<dbReference type="CDD" id="cd01665">
    <property type="entry name" value="Cyt_c_Oxidase_III"/>
    <property type="match status" value="1"/>
</dbReference>
<dbReference type="SUPFAM" id="SSF81452">
    <property type="entry name" value="Cytochrome c oxidase subunit III-like"/>
    <property type="match status" value="1"/>
</dbReference>
<evidence type="ECO:0000256" key="7">
    <source>
        <dbReference type="ARBA" id="ARBA00022989"/>
    </source>
</evidence>
<keyword evidence="13" id="KW-1185">Reference proteome</keyword>
<evidence type="ECO:0000313" key="13">
    <source>
        <dbReference type="Proteomes" id="UP001151760"/>
    </source>
</evidence>
<proteinExistence type="inferred from homology"/>
<comment type="similarity">
    <text evidence="2 9">Belongs to the cytochrome c oxidase subunit 3 family.</text>
</comment>
<keyword evidence="8 10" id="KW-0472">Membrane</keyword>
<dbReference type="InterPro" id="IPR024791">
    <property type="entry name" value="Cyt_c/ubiquinol_Oxase_su3"/>
</dbReference>
<keyword evidence="6" id="KW-1278">Translocase</keyword>
<dbReference type="Proteomes" id="UP001151760">
    <property type="component" value="Unassembled WGS sequence"/>
</dbReference>
<protein>
    <recommendedName>
        <fullName evidence="4 9">Cytochrome c oxidase subunit 3</fullName>
    </recommendedName>
</protein>
<comment type="function">
    <text evidence="9">Component of the cytochrome c oxidase, the last enzyme in the mitochondrial electron transport chain which drives oxidative phosphorylation. The respiratory chain contains 3 multisubunit complexes succinate dehydrogenase (complex II, CII), ubiquinol-cytochrome c oxidoreductase (cytochrome b-c1 complex, complex III, CIII) and cytochrome c oxidase (complex IV, CIV), that cooperate to transfer electrons derived from NADH and succinate to molecular oxygen, creating an electrochemical gradient over the inner membrane that drives transmembrane transport and the ATP synthase. Cytochrome c oxidase is the component of the respiratory chain that catalyzes the reduction of oxygen to water. Electrons originating from reduced cytochrome c in the intermembrane space (IMS) are transferred via the dinuclear copper A center (CU(A)) of subunit 2 and heme A of subunit 1 to the active site in subunit 1, a binuclear center (BNC) formed by heme A3 and copper B (CU(B)). The BNC reduces molecular oxygen to 2 water molecules using 4 electrons from cytochrome c in the IMS and 4 protons from the mitochondrial matrix.</text>
</comment>
<comment type="subunit">
    <text evidence="3">Component of the cytochrome c oxidase (complex IV, CIV), a multisubunit enzyme composed of a catalytic core of 3 subunits and several supernumerary subunits. The complex exists as a monomer or a dimer and forms supercomplexes (SCs) in the inner mitochondrial membrane with ubiquinol-cytochrome c oxidoreductase (cytochrome b-c1 complex, complex III, CIII).</text>
</comment>
<evidence type="ECO:0000256" key="5">
    <source>
        <dbReference type="ARBA" id="ARBA00022692"/>
    </source>
</evidence>
<reference evidence="12" key="2">
    <citation type="submission" date="2022-01" db="EMBL/GenBank/DDBJ databases">
        <authorList>
            <person name="Yamashiro T."/>
            <person name="Shiraishi A."/>
            <person name="Satake H."/>
            <person name="Nakayama K."/>
        </authorList>
    </citation>
    <scope>NUCLEOTIDE SEQUENCE</scope>
</reference>
<accession>A0ABQ5IRB1</accession>
<dbReference type="InterPro" id="IPR035973">
    <property type="entry name" value="Cyt_c_oxidase_su3-like_sf"/>
</dbReference>
<organism evidence="12 13">
    <name type="scientific">Tanacetum coccineum</name>
    <dbReference type="NCBI Taxonomy" id="301880"/>
    <lineage>
        <taxon>Eukaryota</taxon>
        <taxon>Viridiplantae</taxon>
        <taxon>Streptophyta</taxon>
        <taxon>Embryophyta</taxon>
        <taxon>Tracheophyta</taxon>
        <taxon>Spermatophyta</taxon>
        <taxon>Magnoliopsida</taxon>
        <taxon>eudicotyledons</taxon>
        <taxon>Gunneridae</taxon>
        <taxon>Pentapetalae</taxon>
        <taxon>asterids</taxon>
        <taxon>campanulids</taxon>
        <taxon>Asterales</taxon>
        <taxon>Asteraceae</taxon>
        <taxon>Asteroideae</taxon>
        <taxon>Anthemideae</taxon>
        <taxon>Anthemidinae</taxon>
        <taxon>Tanacetum</taxon>
    </lineage>
</organism>
<name>A0ABQ5IRB1_9ASTR</name>
<evidence type="ECO:0000256" key="1">
    <source>
        <dbReference type="ARBA" id="ARBA00004141"/>
    </source>
</evidence>
<dbReference type="EMBL" id="BQNB010021094">
    <property type="protein sequence ID" value="GJU02802.1"/>
    <property type="molecule type" value="Genomic_DNA"/>
</dbReference>
<dbReference type="PROSITE" id="PS50253">
    <property type="entry name" value="COX3"/>
    <property type="match status" value="1"/>
</dbReference>
<evidence type="ECO:0000256" key="10">
    <source>
        <dbReference type="SAM" id="Phobius"/>
    </source>
</evidence>
<keyword evidence="9" id="KW-0496">Mitochondrion</keyword>
<dbReference type="Gene3D" id="1.10.287.70">
    <property type="match status" value="1"/>
</dbReference>
<feature type="transmembrane region" description="Helical" evidence="10">
    <location>
        <begin position="12"/>
        <end position="29"/>
    </location>
</feature>
<evidence type="ECO:0000256" key="9">
    <source>
        <dbReference type="RuleBase" id="RU003375"/>
    </source>
</evidence>
<dbReference type="InterPro" id="IPR013833">
    <property type="entry name" value="Cyt_c_oxidase_su3_a-hlx"/>
</dbReference>